<sequence length="99" mass="11255">MSRAKKITLDQVRHIANLARLPIKEEDLAEFKKELTAILDLFSKLKEINTKGVVPTSQLTGLENVFREDEVRTSLTQKTVLSNAPKTYNGYFVVESIFD</sequence>
<dbReference type="GO" id="GO:0050566">
    <property type="term" value="F:asparaginyl-tRNA synthase (glutamine-hydrolyzing) activity"/>
    <property type="evidence" value="ECO:0007669"/>
    <property type="project" value="RHEA"/>
</dbReference>
<keyword evidence="2" id="KW-0808">Transferase</keyword>
<keyword evidence="1" id="KW-0648">Protein biosynthesis</keyword>
<dbReference type="GO" id="GO:0050567">
    <property type="term" value="F:glutaminyl-tRNA synthase (glutamine-hydrolyzing) activity"/>
    <property type="evidence" value="ECO:0007669"/>
    <property type="project" value="UniProtKB-UniRule"/>
</dbReference>
<protein>
    <recommendedName>
        <fullName evidence="1">Aspartyl/glutamyl-tRNA(Asn/Gln) amidotransferase subunit C</fullName>
        <shortName evidence="1">Asp/Glu-ADT subunit C</shortName>
        <ecNumber evidence="1">6.3.5.-</ecNumber>
    </recommendedName>
</protein>
<dbReference type="PANTHER" id="PTHR15004:SF0">
    <property type="entry name" value="GLUTAMYL-TRNA(GLN) AMIDOTRANSFERASE SUBUNIT C, MITOCHONDRIAL"/>
    <property type="match status" value="1"/>
</dbReference>
<comment type="similarity">
    <text evidence="1">Belongs to the GatC family.</text>
</comment>
<dbReference type="HAMAP" id="MF_00122">
    <property type="entry name" value="GatC"/>
    <property type="match status" value="1"/>
</dbReference>
<comment type="function">
    <text evidence="1">Allows the formation of correctly charged Asn-tRNA(Asn) or Gln-tRNA(Gln) through the transamidation of misacylated Asp-tRNA(Asn) or Glu-tRNA(Gln) in organisms which lack either or both of asparaginyl-tRNA or glutaminyl-tRNA synthetases. The reaction takes place in the presence of glutamine and ATP through an activated phospho-Asp-tRNA(Asn) or phospho-Glu-tRNA(Gln).</text>
</comment>
<name>A0A1F6A5N3_9BACT</name>
<comment type="catalytic activity">
    <reaction evidence="1">
        <text>L-aspartyl-tRNA(Asn) + L-glutamine + ATP + H2O = L-asparaginyl-tRNA(Asn) + L-glutamate + ADP + phosphate + 2 H(+)</text>
        <dbReference type="Rhea" id="RHEA:14513"/>
        <dbReference type="Rhea" id="RHEA-COMP:9674"/>
        <dbReference type="Rhea" id="RHEA-COMP:9677"/>
        <dbReference type="ChEBI" id="CHEBI:15377"/>
        <dbReference type="ChEBI" id="CHEBI:15378"/>
        <dbReference type="ChEBI" id="CHEBI:29985"/>
        <dbReference type="ChEBI" id="CHEBI:30616"/>
        <dbReference type="ChEBI" id="CHEBI:43474"/>
        <dbReference type="ChEBI" id="CHEBI:58359"/>
        <dbReference type="ChEBI" id="CHEBI:78515"/>
        <dbReference type="ChEBI" id="CHEBI:78516"/>
        <dbReference type="ChEBI" id="CHEBI:456216"/>
    </reaction>
</comment>
<dbReference type="GO" id="GO:0016740">
    <property type="term" value="F:transferase activity"/>
    <property type="evidence" value="ECO:0007669"/>
    <property type="project" value="UniProtKB-KW"/>
</dbReference>
<dbReference type="GO" id="GO:0006412">
    <property type="term" value="P:translation"/>
    <property type="evidence" value="ECO:0007669"/>
    <property type="project" value="UniProtKB-UniRule"/>
</dbReference>
<dbReference type="GO" id="GO:0070681">
    <property type="term" value="P:glutaminyl-tRNAGln biosynthesis via transamidation"/>
    <property type="evidence" value="ECO:0007669"/>
    <property type="project" value="TreeGrafter"/>
</dbReference>
<accession>A0A1F6A5N3</accession>
<dbReference type="Pfam" id="PF02686">
    <property type="entry name" value="GatC"/>
    <property type="match status" value="1"/>
</dbReference>
<evidence type="ECO:0000313" key="2">
    <source>
        <dbReference type="EMBL" id="OGG19971.1"/>
    </source>
</evidence>
<dbReference type="EMBL" id="MFJN01000062">
    <property type="protein sequence ID" value="OGG19971.1"/>
    <property type="molecule type" value="Genomic_DNA"/>
</dbReference>
<dbReference type="InterPro" id="IPR036113">
    <property type="entry name" value="Asp/Glu-ADT_sf_sub_c"/>
</dbReference>
<comment type="subunit">
    <text evidence="1">Heterotrimer of A, B and C subunits.</text>
</comment>
<dbReference type="Proteomes" id="UP000177092">
    <property type="component" value="Unassembled WGS sequence"/>
</dbReference>
<dbReference type="EC" id="6.3.5.-" evidence="1"/>
<keyword evidence="1" id="KW-0067">ATP-binding</keyword>
<evidence type="ECO:0000313" key="3">
    <source>
        <dbReference type="Proteomes" id="UP000177092"/>
    </source>
</evidence>
<dbReference type="GO" id="GO:0006450">
    <property type="term" value="P:regulation of translational fidelity"/>
    <property type="evidence" value="ECO:0007669"/>
    <property type="project" value="InterPro"/>
</dbReference>
<gene>
    <name evidence="1" type="primary">gatC</name>
    <name evidence="2" type="ORF">A3D03_04975</name>
</gene>
<dbReference type="SUPFAM" id="SSF141000">
    <property type="entry name" value="Glu-tRNAGln amidotransferase C subunit"/>
    <property type="match status" value="1"/>
</dbReference>
<dbReference type="AlphaFoldDB" id="A0A1F6A5N3"/>
<organism evidence="2 3">
    <name type="scientific">Candidatus Gottesmanbacteria bacterium RIFCSPHIGHO2_02_FULL_40_13</name>
    <dbReference type="NCBI Taxonomy" id="1798384"/>
    <lineage>
        <taxon>Bacteria</taxon>
        <taxon>Candidatus Gottesmaniibacteriota</taxon>
    </lineage>
</organism>
<comment type="caution">
    <text evidence="2">The sequence shown here is derived from an EMBL/GenBank/DDBJ whole genome shotgun (WGS) entry which is preliminary data.</text>
</comment>
<evidence type="ECO:0000256" key="1">
    <source>
        <dbReference type="HAMAP-Rule" id="MF_00122"/>
    </source>
</evidence>
<dbReference type="InterPro" id="IPR003837">
    <property type="entry name" value="GatC"/>
</dbReference>
<keyword evidence="1" id="KW-0547">Nucleotide-binding</keyword>
<proteinExistence type="inferred from homology"/>
<dbReference type="Gene3D" id="1.10.20.60">
    <property type="entry name" value="Glu-tRNAGln amidotransferase C subunit, N-terminal domain"/>
    <property type="match status" value="1"/>
</dbReference>
<dbReference type="STRING" id="1798384.A3D03_04975"/>
<keyword evidence="1" id="KW-0436">Ligase</keyword>
<reference evidence="2 3" key="1">
    <citation type="journal article" date="2016" name="Nat. Commun.">
        <title>Thousands of microbial genomes shed light on interconnected biogeochemical processes in an aquifer system.</title>
        <authorList>
            <person name="Anantharaman K."/>
            <person name="Brown C.T."/>
            <person name="Hug L.A."/>
            <person name="Sharon I."/>
            <person name="Castelle C.J."/>
            <person name="Probst A.J."/>
            <person name="Thomas B.C."/>
            <person name="Singh A."/>
            <person name="Wilkins M.J."/>
            <person name="Karaoz U."/>
            <person name="Brodie E.L."/>
            <person name="Williams K.H."/>
            <person name="Hubbard S.S."/>
            <person name="Banfield J.F."/>
        </authorList>
    </citation>
    <scope>NUCLEOTIDE SEQUENCE [LARGE SCALE GENOMIC DNA]</scope>
</reference>
<dbReference type="GO" id="GO:0005524">
    <property type="term" value="F:ATP binding"/>
    <property type="evidence" value="ECO:0007669"/>
    <property type="project" value="UniProtKB-KW"/>
</dbReference>
<dbReference type="PANTHER" id="PTHR15004">
    <property type="entry name" value="GLUTAMYL-TRNA(GLN) AMIDOTRANSFERASE SUBUNIT C, MITOCHONDRIAL"/>
    <property type="match status" value="1"/>
</dbReference>
<comment type="catalytic activity">
    <reaction evidence="1">
        <text>L-glutamyl-tRNA(Gln) + L-glutamine + ATP + H2O = L-glutaminyl-tRNA(Gln) + L-glutamate + ADP + phosphate + H(+)</text>
        <dbReference type="Rhea" id="RHEA:17521"/>
        <dbReference type="Rhea" id="RHEA-COMP:9681"/>
        <dbReference type="Rhea" id="RHEA-COMP:9684"/>
        <dbReference type="ChEBI" id="CHEBI:15377"/>
        <dbReference type="ChEBI" id="CHEBI:15378"/>
        <dbReference type="ChEBI" id="CHEBI:29985"/>
        <dbReference type="ChEBI" id="CHEBI:30616"/>
        <dbReference type="ChEBI" id="CHEBI:43474"/>
        <dbReference type="ChEBI" id="CHEBI:58359"/>
        <dbReference type="ChEBI" id="CHEBI:78520"/>
        <dbReference type="ChEBI" id="CHEBI:78521"/>
        <dbReference type="ChEBI" id="CHEBI:456216"/>
    </reaction>
</comment>
<dbReference type="NCBIfam" id="TIGR00135">
    <property type="entry name" value="gatC"/>
    <property type="match status" value="1"/>
</dbReference>